<feature type="domain" description="FRG" evidence="1">
    <location>
        <begin position="29"/>
        <end position="130"/>
    </location>
</feature>
<dbReference type="InterPro" id="IPR014966">
    <property type="entry name" value="FRG-dom"/>
</dbReference>
<accession>A0AB39IXP5</accession>
<sequence>MKSENEKKDEPIKSVADFISAVMEMNKDGKKPTAYRGQRNKTWHFIPKIFRDDGQYEDEYAISRDIIIPHSEEFRDDSCMFDRLVRMQHFGAPTRLLDVTTNPLVALWFATEETPEKEIKEKGEVDAKISAFYIQNEREKYFDSDTVSCMANIANLKIEEKKELFALIDSESSIEEFNGENVVKKLCYFIGMEKPNFEKNINPKDLLFPLYVKPKLNNKRIIAQSGAFFIYGVREITDERRNNPIRAGHLTIDYSSKRNIRDELNSLGINEGMLFPELDRTAKIIAEKYKKVAL</sequence>
<evidence type="ECO:0000259" key="1">
    <source>
        <dbReference type="SMART" id="SM00901"/>
    </source>
</evidence>
<dbReference type="Pfam" id="PF08867">
    <property type="entry name" value="FRG"/>
    <property type="match status" value="1"/>
</dbReference>
<reference evidence="2" key="1">
    <citation type="submission" date="2024-07" db="EMBL/GenBank/DDBJ databases">
        <authorList>
            <person name="Pedron J."/>
        </authorList>
    </citation>
    <scope>NUCLEOTIDE SEQUENCE</scope>
    <source>
        <strain evidence="2">A003-S1-M15</strain>
    </source>
</reference>
<name>A0AB39IXP5_9GAMM</name>
<dbReference type="SMART" id="SM00901">
    <property type="entry name" value="FRG"/>
    <property type="match status" value="1"/>
</dbReference>
<protein>
    <submittedName>
        <fullName evidence="2">FRG domain-containing protein</fullName>
    </submittedName>
</protein>
<gene>
    <name evidence="2" type="ORF">LF929_008225</name>
</gene>
<dbReference type="EMBL" id="CP162670">
    <property type="protein sequence ID" value="XDL26161.1"/>
    <property type="molecule type" value="Genomic_DNA"/>
</dbReference>
<dbReference type="AlphaFoldDB" id="A0AB39IXP5"/>
<proteinExistence type="predicted"/>
<organism evidence="2">
    <name type="scientific">Dickeya oryzae</name>
    <dbReference type="NCBI Taxonomy" id="1240404"/>
    <lineage>
        <taxon>Bacteria</taxon>
        <taxon>Pseudomonadati</taxon>
        <taxon>Pseudomonadota</taxon>
        <taxon>Gammaproteobacteria</taxon>
        <taxon>Enterobacterales</taxon>
        <taxon>Pectobacteriaceae</taxon>
        <taxon>Dickeya</taxon>
    </lineage>
</organism>
<dbReference type="GeneID" id="302581651"/>
<evidence type="ECO:0000313" key="2">
    <source>
        <dbReference type="EMBL" id="XDL26161.1"/>
    </source>
</evidence>
<dbReference type="RefSeq" id="WP_226093662.1">
    <property type="nucleotide sequence ID" value="NZ_CP162670.1"/>
</dbReference>